<name>A0A9Q5I3Q0_SANBA</name>
<comment type="caution">
    <text evidence="3">The sequence shown here is derived from an EMBL/GenBank/DDBJ whole genome shotgun (WGS) entry which is preliminary data.</text>
</comment>
<keyword evidence="3" id="KW-0456">Lyase</keyword>
<evidence type="ECO:0000259" key="2">
    <source>
        <dbReference type="Pfam" id="PF21294"/>
    </source>
</evidence>
<accession>A0A9Q5I3Q0</accession>
<dbReference type="PANTHER" id="PTHR40124:SF1">
    <property type="entry name" value="DISAGGREGATASE RELATED REPEAT PROTEIN"/>
    <property type="match status" value="1"/>
</dbReference>
<evidence type="ECO:0000256" key="1">
    <source>
        <dbReference type="SAM" id="MobiDB-lite"/>
    </source>
</evidence>
<gene>
    <name evidence="3" type="ORF">A7U60_g1669</name>
</gene>
<dbReference type="Proteomes" id="UP000757232">
    <property type="component" value="Unassembled WGS sequence"/>
</dbReference>
<sequence length="538" mass="57379">MIRSRRATPTLSSIETNTVHTVVVRDGAESPEASNLPGISPTAFLWMPSLPLPSSSASPLVSISTTTETVLEEFTSTIYEQPEIVTVTAAPTTVTNTITVSEPFTATAGSFWSAPERFSNLDSFKIAHFACGEGNLQITSGMPLDAIEGSQGGFPPGAGDYMKTFYDEVDSWNTSSALQLFYPANSINPGNSPQGGADFYATPLPLADTSNVTLEYSVFFPKNFDWVLGGKLPGLYGGHMTCSGGDDATQCFSTRLMWRAGGAGELYLYAPKDKQTHSLCHAPPESVCDTAYGLSVARGAFKFSPGEWTHVRQTVVLNTPGKQNGGFRLEVNGRDIMNRHDVFYRDVPSITSTSSNPTQTDAGDNDTDDGGLLSPLLGGVLGAIDKAGIDEGVLPPFAKNSSSSSTSSNQFPLSDPPPLLPFQQFSGLPITGDAASAIIYNLTITRSVMAATMSDRPTITQTAPRSTATIASYVWEHAFNTAGKEATMPGLTEEDGEPKPIGFSGLFFRFPAPSLEEVQKNMQLRGINIRGLRTSLSP</sequence>
<dbReference type="Gene3D" id="2.60.120.200">
    <property type="match status" value="1"/>
</dbReference>
<dbReference type="InterPro" id="IPR048958">
    <property type="entry name" value="Polysacc_lyase_14"/>
</dbReference>
<organism evidence="3 4">
    <name type="scientific">Sanghuangporus baumii</name>
    <name type="common">Phellinus baumii</name>
    <dbReference type="NCBI Taxonomy" id="108892"/>
    <lineage>
        <taxon>Eukaryota</taxon>
        <taxon>Fungi</taxon>
        <taxon>Dikarya</taxon>
        <taxon>Basidiomycota</taxon>
        <taxon>Agaricomycotina</taxon>
        <taxon>Agaricomycetes</taxon>
        <taxon>Hymenochaetales</taxon>
        <taxon>Hymenochaetaceae</taxon>
        <taxon>Sanghuangporus</taxon>
    </lineage>
</organism>
<dbReference type="GO" id="GO:0016829">
    <property type="term" value="F:lyase activity"/>
    <property type="evidence" value="ECO:0007669"/>
    <property type="project" value="UniProtKB-KW"/>
</dbReference>
<feature type="domain" description="Polysaccharide lyase 14" evidence="2">
    <location>
        <begin position="174"/>
        <end position="350"/>
    </location>
</feature>
<evidence type="ECO:0000313" key="4">
    <source>
        <dbReference type="Proteomes" id="UP000757232"/>
    </source>
</evidence>
<keyword evidence="4" id="KW-1185">Reference proteome</keyword>
<dbReference type="EMBL" id="LNZH02000106">
    <property type="protein sequence ID" value="OCB91104.1"/>
    <property type="molecule type" value="Genomic_DNA"/>
</dbReference>
<evidence type="ECO:0000313" key="3">
    <source>
        <dbReference type="EMBL" id="OCB91104.1"/>
    </source>
</evidence>
<dbReference type="OrthoDB" id="10069995at2759"/>
<feature type="region of interest" description="Disordered" evidence="1">
    <location>
        <begin position="348"/>
        <end position="371"/>
    </location>
</feature>
<reference evidence="3" key="1">
    <citation type="submission" date="2016-06" db="EMBL/GenBank/DDBJ databases">
        <title>Draft Genome sequence of the fungus Inonotus baumii.</title>
        <authorList>
            <person name="Zhu H."/>
            <person name="Lin W."/>
        </authorList>
    </citation>
    <scope>NUCLEOTIDE SEQUENCE</scope>
    <source>
        <strain evidence="3">821</strain>
    </source>
</reference>
<proteinExistence type="predicted"/>
<protein>
    <submittedName>
        <fullName evidence="3">Polysaccharide lyase family 14 protein</fullName>
    </submittedName>
</protein>
<dbReference type="AlphaFoldDB" id="A0A9Q5I3Q0"/>
<dbReference type="PANTHER" id="PTHR40124">
    <property type="match status" value="1"/>
</dbReference>
<dbReference type="Pfam" id="PF21294">
    <property type="entry name" value="Polysacc_lyase_14"/>
    <property type="match status" value="1"/>
</dbReference>